<dbReference type="InterPro" id="IPR030963">
    <property type="entry name" value="DHQ_synth_fam"/>
</dbReference>
<evidence type="ECO:0000256" key="17">
    <source>
        <dbReference type="ARBA" id="ARBA00023285"/>
    </source>
</evidence>
<evidence type="ECO:0000313" key="21">
    <source>
        <dbReference type="EMBL" id="EPE37804.1"/>
    </source>
</evidence>
<dbReference type="PANTHER" id="PTHR43622">
    <property type="entry name" value="3-DEHYDROQUINATE SYNTHASE"/>
    <property type="match status" value="1"/>
</dbReference>
<dbReference type="NCBIfam" id="TIGR01357">
    <property type="entry name" value="aroB"/>
    <property type="match status" value="1"/>
</dbReference>
<evidence type="ECO:0000256" key="11">
    <source>
        <dbReference type="ARBA" id="ARBA00022723"/>
    </source>
</evidence>
<feature type="binding site" evidence="18">
    <location>
        <position position="142"/>
    </location>
    <ligand>
        <name>NAD(+)</name>
        <dbReference type="ChEBI" id="CHEBI:57540"/>
    </ligand>
</feature>
<comment type="catalytic activity">
    <reaction evidence="1 18">
        <text>7-phospho-2-dehydro-3-deoxy-D-arabino-heptonate = 3-dehydroquinate + phosphate</text>
        <dbReference type="Rhea" id="RHEA:21968"/>
        <dbReference type="ChEBI" id="CHEBI:32364"/>
        <dbReference type="ChEBI" id="CHEBI:43474"/>
        <dbReference type="ChEBI" id="CHEBI:58394"/>
        <dbReference type="EC" id="4.2.3.4"/>
    </reaction>
</comment>
<feature type="binding site" evidence="18">
    <location>
        <begin position="71"/>
        <end position="76"/>
    </location>
    <ligand>
        <name>NAD(+)</name>
        <dbReference type="ChEBI" id="CHEBI:57540"/>
    </ligand>
</feature>
<keyword evidence="17 18" id="KW-0170">Cobalt</keyword>
<proteinExistence type="inferred from homology"/>
<dbReference type="Proteomes" id="UP000053688">
    <property type="component" value="Unassembled WGS sequence"/>
</dbReference>
<comment type="function">
    <text evidence="3 18">Catalyzes the conversion of 3-deoxy-D-arabino-heptulosonate 7-phosphate (DAHP) to dehydroquinate (DHQ).</text>
</comment>
<evidence type="ECO:0000256" key="13">
    <source>
        <dbReference type="ARBA" id="ARBA00022833"/>
    </source>
</evidence>
<dbReference type="InterPro" id="IPR056179">
    <property type="entry name" value="DHQS_C"/>
</dbReference>
<dbReference type="GO" id="GO:0000166">
    <property type="term" value="F:nucleotide binding"/>
    <property type="evidence" value="ECO:0007669"/>
    <property type="project" value="UniProtKB-KW"/>
</dbReference>
<dbReference type="GO" id="GO:0008652">
    <property type="term" value="P:amino acid biosynthetic process"/>
    <property type="evidence" value="ECO:0007669"/>
    <property type="project" value="UniProtKB-KW"/>
</dbReference>
<evidence type="ECO:0000259" key="20">
    <source>
        <dbReference type="Pfam" id="PF24621"/>
    </source>
</evidence>
<gene>
    <name evidence="18 21" type="primary">aroB</name>
    <name evidence="21" type="ORF">O1U_0266</name>
</gene>
<dbReference type="GO" id="GO:0005737">
    <property type="term" value="C:cytoplasm"/>
    <property type="evidence" value="ECO:0007669"/>
    <property type="project" value="UniProtKB-SubCell"/>
</dbReference>
<keyword evidence="13 18" id="KW-0862">Zinc</keyword>
<dbReference type="EMBL" id="AMSD01000001">
    <property type="protein sequence ID" value="EPE37804.1"/>
    <property type="molecule type" value="Genomic_DNA"/>
</dbReference>
<keyword evidence="15 18" id="KW-0057">Aromatic amino acid biosynthesis</keyword>
<comment type="similarity">
    <text evidence="6 18">Belongs to the sugar phosphate cyclases superfamily. Dehydroquinate synthase family.</text>
</comment>
<feature type="binding site" evidence="18">
    <location>
        <begin position="169"/>
        <end position="172"/>
    </location>
    <ligand>
        <name>NAD(+)</name>
        <dbReference type="ChEBI" id="CHEBI:57540"/>
    </ligand>
</feature>
<evidence type="ECO:0000259" key="19">
    <source>
        <dbReference type="Pfam" id="PF01761"/>
    </source>
</evidence>
<dbReference type="PANTHER" id="PTHR43622:SF7">
    <property type="entry name" value="3-DEHYDROQUINATE SYNTHASE, CHLOROPLASTIC"/>
    <property type="match status" value="1"/>
</dbReference>
<feature type="binding site" evidence="18">
    <location>
        <position position="264"/>
    </location>
    <ligand>
        <name>Zn(2+)</name>
        <dbReference type="ChEBI" id="CHEBI:29105"/>
    </ligand>
</feature>
<dbReference type="HAMAP" id="MF_00110">
    <property type="entry name" value="DHQ_synthase"/>
    <property type="match status" value="1"/>
</dbReference>
<keyword evidence="9 18" id="KW-0963">Cytoplasm</keyword>
<dbReference type="CDD" id="cd08195">
    <property type="entry name" value="DHQS"/>
    <property type="match status" value="1"/>
</dbReference>
<comment type="cofactor">
    <cofactor evidence="18">
        <name>Co(2+)</name>
        <dbReference type="ChEBI" id="CHEBI:48828"/>
    </cofactor>
    <cofactor evidence="18">
        <name>Zn(2+)</name>
        <dbReference type="ChEBI" id="CHEBI:29105"/>
    </cofactor>
    <text evidence="18">Binds 1 divalent metal cation per subunit. Can use either Co(2+) or Zn(2+).</text>
</comment>
<keyword evidence="11 18" id="KW-0479">Metal-binding</keyword>
<evidence type="ECO:0000256" key="1">
    <source>
        <dbReference type="ARBA" id="ARBA00001393"/>
    </source>
</evidence>
<evidence type="ECO:0000256" key="10">
    <source>
        <dbReference type="ARBA" id="ARBA00022605"/>
    </source>
</evidence>
<dbReference type="RefSeq" id="WP_016503602.1">
    <property type="nucleotide sequence ID" value="NZ_AMSD01000001.1"/>
</dbReference>
<evidence type="ECO:0000256" key="8">
    <source>
        <dbReference type="ARBA" id="ARBA00017684"/>
    </source>
</evidence>
<accession>S3DL10</accession>
<sequence>MEKIWVCLNKNSYPILIGSGLFSNSEELSFLKKKKRVVIISDYKVALLYSDKLLTLLALFGCDVSLLKLKSGEQYKNLYTFNKIIKYLLEGNYDRDMIIIALGGGVIGDLVGFSAACYCRGVDFIQMPTTLLAQVDSSIGGKTAVNHSLGKNMIGVFYQPKAVIIDTECLLTLSLREFTSGIAEVIKYSIICDQHFFSWLESHLDRLYYFDKIALKYTISCCCRIKAQLVSQDEKESDIRAFLNLGHTFGHAIESALGYGIWLHGEAVSSGIVVASKIAQLQGLISEKEVERIISLLRKARLPVYIPSSISFLDLMKYILRDKKVLSGQLRLVLPTSIGTVKIVKGISKPVIRQAVEYCRML</sequence>
<dbReference type="InterPro" id="IPR030960">
    <property type="entry name" value="DHQS/DOIS_N"/>
</dbReference>
<keyword evidence="12 18" id="KW-0547">Nucleotide-binding</keyword>
<protein>
    <recommendedName>
        <fullName evidence="8 18">3-dehydroquinate synthase</fullName>
        <shortName evidence="18">DHQS</shortName>
        <ecNumber evidence="7 18">4.2.3.4</ecNumber>
    </recommendedName>
</protein>
<feature type="binding site" evidence="18">
    <location>
        <position position="247"/>
    </location>
    <ligand>
        <name>Zn(2+)</name>
        <dbReference type="ChEBI" id="CHEBI:29105"/>
    </ligand>
</feature>
<dbReference type="eggNOG" id="COG0337">
    <property type="taxonomic scope" value="Bacteria"/>
</dbReference>
<name>S3DL10_9GAMM</name>
<feature type="binding site" evidence="18">
    <location>
        <position position="151"/>
    </location>
    <ligand>
        <name>NAD(+)</name>
        <dbReference type="ChEBI" id="CHEBI:57540"/>
    </ligand>
</feature>
<dbReference type="UniPathway" id="UPA00053">
    <property type="reaction ID" value="UER00085"/>
</dbReference>
<reference evidence="21 22" key="1">
    <citation type="journal article" date="2014" name="Environ. Microbiol.">
        <title>Genomic signatures of obligate host dependence in the luminous bacterial symbiont of a vertebrate.</title>
        <authorList>
            <person name="Hendry T.A."/>
            <person name="de Wet J.R."/>
            <person name="Dunlap P.V."/>
        </authorList>
    </citation>
    <scope>NUCLEOTIDE SEQUENCE [LARGE SCALE GENOMIC DNA]</scope>
    <source>
        <strain evidence="21 22">Akat1</strain>
    </source>
</reference>
<evidence type="ECO:0000313" key="22">
    <source>
        <dbReference type="Proteomes" id="UP000053688"/>
    </source>
</evidence>
<dbReference type="Gene3D" id="1.20.1090.10">
    <property type="entry name" value="Dehydroquinate synthase-like - alpha domain"/>
    <property type="match status" value="1"/>
</dbReference>
<dbReference type="EC" id="4.2.3.4" evidence="7 18"/>
<evidence type="ECO:0000256" key="6">
    <source>
        <dbReference type="ARBA" id="ARBA00005412"/>
    </source>
</evidence>
<evidence type="ECO:0000256" key="15">
    <source>
        <dbReference type="ARBA" id="ARBA00023141"/>
    </source>
</evidence>
<comment type="caution">
    <text evidence="21">The sequence shown here is derived from an EMBL/GenBank/DDBJ whole genome shotgun (WGS) entry which is preliminary data.</text>
</comment>
<evidence type="ECO:0000256" key="7">
    <source>
        <dbReference type="ARBA" id="ARBA00013031"/>
    </source>
</evidence>
<evidence type="ECO:0000256" key="12">
    <source>
        <dbReference type="ARBA" id="ARBA00022741"/>
    </source>
</evidence>
<keyword evidence="10 18" id="KW-0028">Amino-acid biosynthesis</keyword>
<comment type="subcellular location">
    <subcellularLocation>
        <location evidence="4 18">Cytoplasm</location>
    </subcellularLocation>
</comment>
<evidence type="ECO:0000256" key="2">
    <source>
        <dbReference type="ARBA" id="ARBA00001911"/>
    </source>
</evidence>
<dbReference type="STRING" id="28176.CF66_2148"/>
<dbReference type="GO" id="GO:0003856">
    <property type="term" value="F:3-dehydroquinate synthase activity"/>
    <property type="evidence" value="ECO:0007669"/>
    <property type="project" value="UniProtKB-UniRule"/>
</dbReference>
<dbReference type="GO" id="GO:0009423">
    <property type="term" value="P:chorismate biosynthetic process"/>
    <property type="evidence" value="ECO:0007669"/>
    <property type="project" value="UniProtKB-UniRule"/>
</dbReference>
<dbReference type="FunFam" id="3.40.50.1970:FF:000001">
    <property type="entry name" value="3-dehydroquinate synthase"/>
    <property type="match status" value="1"/>
</dbReference>
<evidence type="ECO:0000256" key="16">
    <source>
        <dbReference type="ARBA" id="ARBA00023239"/>
    </source>
</evidence>
<dbReference type="PIRSF" id="PIRSF001455">
    <property type="entry name" value="DHQ_synth"/>
    <property type="match status" value="1"/>
</dbReference>
<keyword evidence="22" id="KW-1185">Reference proteome</keyword>
<keyword evidence="16 18" id="KW-0456">Lyase</keyword>
<dbReference type="PATRIC" id="fig|1236703.3.peg.256"/>
<dbReference type="Pfam" id="PF24621">
    <property type="entry name" value="DHQS_C"/>
    <property type="match status" value="1"/>
</dbReference>
<feature type="domain" description="3-dehydroquinate synthase N-terminal" evidence="19">
    <location>
        <begin position="68"/>
        <end position="179"/>
    </location>
</feature>
<evidence type="ECO:0000256" key="9">
    <source>
        <dbReference type="ARBA" id="ARBA00022490"/>
    </source>
</evidence>
<organism evidence="21 22">
    <name type="scientific">Candidatus Photodesmus katoptron Akat1</name>
    <dbReference type="NCBI Taxonomy" id="1236703"/>
    <lineage>
        <taxon>Bacteria</taxon>
        <taxon>Pseudomonadati</taxon>
        <taxon>Pseudomonadota</taxon>
        <taxon>Gammaproteobacteria</taxon>
        <taxon>Vibrionales</taxon>
        <taxon>Vibrionaceae</taxon>
        <taxon>Candidatus Photodesmus</taxon>
    </lineage>
</organism>
<evidence type="ECO:0000256" key="5">
    <source>
        <dbReference type="ARBA" id="ARBA00004661"/>
    </source>
</evidence>
<feature type="domain" description="3-dehydroquinate synthase C-terminal" evidence="20">
    <location>
        <begin position="181"/>
        <end position="325"/>
    </location>
</feature>
<evidence type="ECO:0000256" key="14">
    <source>
        <dbReference type="ARBA" id="ARBA00023027"/>
    </source>
</evidence>
<dbReference type="AlphaFoldDB" id="S3DL10"/>
<dbReference type="Pfam" id="PF01761">
    <property type="entry name" value="DHQ_synthase"/>
    <property type="match status" value="1"/>
</dbReference>
<evidence type="ECO:0000256" key="18">
    <source>
        <dbReference type="HAMAP-Rule" id="MF_00110"/>
    </source>
</evidence>
<evidence type="ECO:0000256" key="4">
    <source>
        <dbReference type="ARBA" id="ARBA00004496"/>
    </source>
</evidence>
<feature type="binding site" evidence="18">
    <location>
        <begin position="105"/>
        <end position="109"/>
    </location>
    <ligand>
        <name>NAD(+)</name>
        <dbReference type="ChEBI" id="CHEBI:57540"/>
    </ligand>
</feature>
<feature type="binding site" evidence="18">
    <location>
        <position position="184"/>
    </location>
    <ligand>
        <name>Zn(2+)</name>
        <dbReference type="ChEBI" id="CHEBI:29105"/>
    </ligand>
</feature>
<feature type="binding site" evidence="18">
    <location>
        <begin position="129"/>
        <end position="130"/>
    </location>
    <ligand>
        <name>NAD(+)</name>
        <dbReference type="ChEBI" id="CHEBI:57540"/>
    </ligand>
</feature>
<dbReference type="InterPro" id="IPR016037">
    <property type="entry name" value="DHQ_synth_AroB"/>
</dbReference>
<dbReference type="GO" id="GO:0009073">
    <property type="term" value="P:aromatic amino acid family biosynthetic process"/>
    <property type="evidence" value="ECO:0007669"/>
    <property type="project" value="UniProtKB-KW"/>
</dbReference>
<dbReference type="SUPFAM" id="SSF56796">
    <property type="entry name" value="Dehydroquinate synthase-like"/>
    <property type="match status" value="1"/>
</dbReference>
<dbReference type="GO" id="GO:0046872">
    <property type="term" value="F:metal ion binding"/>
    <property type="evidence" value="ECO:0007669"/>
    <property type="project" value="UniProtKB-KW"/>
</dbReference>
<dbReference type="InterPro" id="IPR050071">
    <property type="entry name" value="Dehydroquinate_synthase"/>
</dbReference>
<comment type="pathway">
    <text evidence="5 18">Metabolic intermediate biosynthesis; chorismate biosynthesis; chorismate from D-erythrose 4-phosphate and phosphoenolpyruvate: step 2/7.</text>
</comment>
<comment type="cofactor">
    <cofactor evidence="2 18">
        <name>NAD(+)</name>
        <dbReference type="ChEBI" id="CHEBI:57540"/>
    </cofactor>
</comment>
<evidence type="ECO:0000256" key="3">
    <source>
        <dbReference type="ARBA" id="ARBA00003485"/>
    </source>
</evidence>
<dbReference type="Gene3D" id="3.40.50.1970">
    <property type="match status" value="1"/>
</dbReference>
<keyword evidence="14 18" id="KW-0520">NAD</keyword>